<dbReference type="Proteomes" id="UP000807115">
    <property type="component" value="Chromosome 10"/>
</dbReference>
<gene>
    <name evidence="3" type="ORF">BDA96_10G206900</name>
</gene>
<feature type="signal peptide" evidence="2">
    <location>
        <begin position="1"/>
        <end position="19"/>
    </location>
</feature>
<feature type="chain" id="PRO_5038079161" evidence="2">
    <location>
        <begin position="20"/>
        <end position="189"/>
    </location>
</feature>
<protein>
    <submittedName>
        <fullName evidence="3">Uncharacterized protein</fullName>
    </submittedName>
</protein>
<reference evidence="3" key="2">
    <citation type="submission" date="2020-10" db="EMBL/GenBank/DDBJ databases">
        <authorList>
            <person name="Cooper E.A."/>
            <person name="Brenton Z.W."/>
            <person name="Flinn B.S."/>
            <person name="Jenkins J."/>
            <person name="Shu S."/>
            <person name="Flowers D."/>
            <person name="Luo F."/>
            <person name="Wang Y."/>
            <person name="Xia P."/>
            <person name="Barry K."/>
            <person name="Daum C."/>
            <person name="Lipzen A."/>
            <person name="Yoshinaga Y."/>
            <person name="Schmutz J."/>
            <person name="Saski C."/>
            <person name="Vermerris W."/>
            <person name="Kresovich S."/>
        </authorList>
    </citation>
    <scope>NUCLEOTIDE SEQUENCE</scope>
</reference>
<sequence length="189" mass="19839">MGNLLLLLLGQHLPPFAFVRPTRVCSCGLAHLPNWTILLAYLAPSFLPHQAQPRGLLLRARWQATSLGNPRAFPAPAPEPQPPARSCPSPMPCPPASHHVCPRFPLRVSPWAHTSRIAGAPQALAHSALKASSRRILFLPSPLPHGATATTLPSLLAPHPSPLPSSSAASAAGLGHVVVAHLATSPSLP</sequence>
<dbReference type="AlphaFoldDB" id="A0A921U1D0"/>
<evidence type="ECO:0000256" key="2">
    <source>
        <dbReference type="SAM" id="SignalP"/>
    </source>
</evidence>
<accession>A0A921U1D0</accession>
<evidence type="ECO:0000256" key="1">
    <source>
        <dbReference type="SAM" id="MobiDB-lite"/>
    </source>
</evidence>
<evidence type="ECO:0000313" key="4">
    <source>
        <dbReference type="Proteomes" id="UP000807115"/>
    </source>
</evidence>
<proteinExistence type="predicted"/>
<evidence type="ECO:0000313" key="3">
    <source>
        <dbReference type="EMBL" id="KAG0514603.1"/>
    </source>
</evidence>
<reference evidence="3" key="1">
    <citation type="journal article" date="2019" name="BMC Genomics">
        <title>A new reference genome for Sorghum bicolor reveals high levels of sequence similarity between sweet and grain genotypes: implications for the genetics of sugar metabolism.</title>
        <authorList>
            <person name="Cooper E.A."/>
            <person name="Brenton Z.W."/>
            <person name="Flinn B.S."/>
            <person name="Jenkins J."/>
            <person name="Shu S."/>
            <person name="Flowers D."/>
            <person name="Luo F."/>
            <person name="Wang Y."/>
            <person name="Xia P."/>
            <person name="Barry K."/>
            <person name="Daum C."/>
            <person name="Lipzen A."/>
            <person name="Yoshinaga Y."/>
            <person name="Schmutz J."/>
            <person name="Saski C."/>
            <person name="Vermerris W."/>
            <person name="Kresovich S."/>
        </authorList>
    </citation>
    <scope>NUCLEOTIDE SEQUENCE</scope>
</reference>
<name>A0A921U1D0_SORBI</name>
<feature type="region of interest" description="Disordered" evidence="1">
    <location>
        <begin position="69"/>
        <end position="90"/>
    </location>
</feature>
<keyword evidence="2" id="KW-0732">Signal</keyword>
<dbReference type="EMBL" id="CM027689">
    <property type="protein sequence ID" value="KAG0514603.1"/>
    <property type="molecule type" value="Genomic_DNA"/>
</dbReference>
<feature type="compositionally biased region" description="Pro residues" evidence="1">
    <location>
        <begin position="73"/>
        <end position="90"/>
    </location>
</feature>
<organism evidence="3 4">
    <name type="scientific">Sorghum bicolor</name>
    <name type="common">Sorghum</name>
    <name type="synonym">Sorghum vulgare</name>
    <dbReference type="NCBI Taxonomy" id="4558"/>
    <lineage>
        <taxon>Eukaryota</taxon>
        <taxon>Viridiplantae</taxon>
        <taxon>Streptophyta</taxon>
        <taxon>Embryophyta</taxon>
        <taxon>Tracheophyta</taxon>
        <taxon>Spermatophyta</taxon>
        <taxon>Magnoliopsida</taxon>
        <taxon>Liliopsida</taxon>
        <taxon>Poales</taxon>
        <taxon>Poaceae</taxon>
        <taxon>PACMAD clade</taxon>
        <taxon>Panicoideae</taxon>
        <taxon>Andropogonodae</taxon>
        <taxon>Andropogoneae</taxon>
        <taxon>Sorghinae</taxon>
        <taxon>Sorghum</taxon>
    </lineage>
</organism>
<comment type="caution">
    <text evidence="3">The sequence shown here is derived from an EMBL/GenBank/DDBJ whole genome shotgun (WGS) entry which is preliminary data.</text>
</comment>